<comment type="caution">
    <text evidence="2">The sequence shown here is derived from an EMBL/GenBank/DDBJ whole genome shotgun (WGS) entry which is preliminary data.</text>
</comment>
<reference evidence="2 3" key="1">
    <citation type="submission" date="2019-05" db="EMBL/GenBank/DDBJ databases">
        <title>Another draft genome of Portunus trituberculatus and its Hox gene families provides insights of decapod evolution.</title>
        <authorList>
            <person name="Jeong J.-H."/>
            <person name="Song I."/>
            <person name="Kim S."/>
            <person name="Choi T."/>
            <person name="Kim D."/>
            <person name="Ryu S."/>
            <person name="Kim W."/>
        </authorList>
    </citation>
    <scope>NUCLEOTIDE SEQUENCE [LARGE SCALE GENOMIC DNA]</scope>
    <source>
        <tissue evidence="2">Muscle</tissue>
    </source>
</reference>
<gene>
    <name evidence="2" type="ORF">E2C01_056836</name>
</gene>
<feature type="region of interest" description="Disordered" evidence="1">
    <location>
        <begin position="1"/>
        <end position="46"/>
    </location>
</feature>
<organism evidence="2 3">
    <name type="scientific">Portunus trituberculatus</name>
    <name type="common">Swimming crab</name>
    <name type="synonym">Neptunus trituberculatus</name>
    <dbReference type="NCBI Taxonomy" id="210409"/>
    <lineage>
        <taxon>Eukaryota</taxon>
        <taxon>Metazoa</taxon>
        <taxon>Ecdysozoa</taxon>
        <taxon>Arthropoda</taxon>
        <taxon>Crustacea</taxon>
        <taxon>Multicrustacea</taxon>
        <taxon>Malacostraca</taxon>
        <taxon>Eumalacostraca</taxon>
        <taxon>Eucarida</taxon>
        <taxon>Decapoda</taxon>
        <taxon>Pleocyemata</taxon>
        <taxon>Brachyura</taxon>
        <taxon>Eubrachyura</taxon>
        <taxon>Portunoidea</taxon>
        <taxon>Portunidae</taxon>
        <taxon>Portuninae</taxon>
        <taxon>Portunus</taxon>
    </lineage>
</organism>
<feature type="compositionally biased region" description="Basic and acidic residues" evidence="1">
    <location>
        <begin position="1"/>
        <end position="11"/>
    </location>
</feature>
<proteinExistence type="predicted"/>
<name>A0A5B7GYS3_PORTR</name>
<protein>
    <submittedName>
        <fullName evidence="2">Uncharacterized protein</fullName>
    </submittedName>
</protein>
<dbReference type="EMBL" id="VSRR010020016">
    <property type="protein sequence ID" value="MPC62746.1"/>
    <property type="molecule type" value="Genomic_DNA"/>
</dbReference>
<sequence>MCMFSIRREQDPALSDGHGPRRYTSGPDALPAAARSGRSTHYQGDGRMAGGEATLVTLVPRHLPPPPRHLQSGGV</sequence>
<evidence type="ECO:0000313" key="2">
    <source>
        <dbReference type="EMBL" id="MPC62746.1"/>
    </source>
</evidence>
<evidence type="ECO:0000313" key="3">
    <source>
        <dbReference type="Proteomes" id="UP000324222"/>
    </source>
</evidence>
<dbReference type="Proteomes" id="UP000324222">
    <property type="component" value="Unassembled WGS sequence"/>
</dbReference>
<accession>A0A5B7GYS3</accession>
<evidence type="ECO:0000256" key="1">
    <source>
        <dbReference type="SAM" id="MobiDB-lite"/>
    </source>
</evidence>
<dbReference type="AlphaFoldDB" id="A0A5B7GYS3"/>
<keyword evidence="3" id="KW-1185">Reference proteome</keyword>